<evidence type="ECO:0000256" key="4">
    <source>
        <dbReference type="ARBA" id="ARBA00022989"/>
    </source>
</evidence>
<dbReference type="PANTHER" id="PTHR32322">
    <property type="entry name" value="INNER MEMBRANE TRANSPORTER"/>
    <property type="match status" value="1"/>
</dbReference>
<reference evidence="8 9" key="1">
    <citation type="submission" date="2017-02" db="EMBL/GenBank/DDBJ databases">
        <title>Complete genome sequence of the cold-active Pseudoalteromonas aliena strain EH1 isolated from Arctic seawater.</title>
        <authorList>
            <person name="Kim E."/>
            <person name="Heo E."/>
            <person name="Kim H."/>
            <person name="Kim D."/>
        </authorList>
    </citation>
    <scope>NUCLEOTIDE SEQUENCE [LARGE SCALE GENOMIC DNA]</scope>
    <source>
        <strain evidence="8 9">EH1</strain>
    </source>
</reference>
<dbReference type="RefSeq" id="WP_077537314.1">
    <property type="nucleotide sequence ID" value="NZ_CP019628.1"/>
</dbReference>
<protein>
    <submittedName>
        <fullName evidence="8">EamA family transporter</fullName>
    </submittedName>
</protein>
<evidence type="ECO:0000256" key="1">
    <source>
        <dbReference type="ARBA" id="ARBA00004141"/>
    </source>
</evidence>
<dbReference type="Pfam" id="PF00892">
    <property type="entry name" value="EamA"/>
    <property type="match status" value="2"/>
</dbReference>
<feature type="transmembrane region" description="Helical" evidence="6">
    <location>
        <begin position="64"/>
        <end position="84"/>
    </location>
</feature>
<evidence type="ECO:0000256" key="2">
    <source>
        <dbReference type="ARBA" id="ARBA00007362"/>
    </source>
</evidence>
<feature type="domain" description="EamA" evidence="7">
    <location>
        <begin position="147"/>
        <end position="279"/>
    </location>
</feature>
<gene>
    <name evidence="8" type="ORF">B0W48_12915</name>
</gene>
<evidence type="ECO:0000259" key="7">
    <source>
        <dbReference type="Pfam" id="PF00892"/>
    </source>
</evidence>
<dbReference type="KEGG" id="paln:B0W48_12915"/>
<feature type="transmembrane region" description="Helical" evidence="6">
    <location>
        <begin position="265"/>
        <end position="285"/>
    </location>
</feature>
<sequence>MPIKASYFLMVLIWSTTPLGIVWSSETVSPTLAVLMRMLVGLFLGGLIVAVTNIRVPWSKNACLLYFYSSIGIFGGMLLSYMAAKTVPSGIISLMFGLAPILSGLLAQQLLNEARFSPIKLMALACALIGLYFVSYNQIQHSQTQGLGLLYVFMAVCFFSLSGVMIKRVQIAIHPMATTFGALVFVTPLFFIAWWLVDGELQIDNWSAKSLWSIGYLGIFGSLIGALAYFHVLQNLNASTVALTTLITPSFALGLGAWLNNEALSTELIIGAVIILISLGVFQFGDKYLKRNKQRAKS</sequence>
<evidence type="ECO:0000256" key="3">
    <source>
        <dbReference type="ARBA" id="ARBA00022692"/>
    </source>
</evidence>
<feature type="transmembrane region" description="Helical" evidence="6">
    <location>
        <begin position="178"/>
        <end position="197"/>
    </location>
</feature>
<keyword evidence="5 6" id="KW-0472">Membrane</keyword>
<feature type="transmembrane region" description="Helical" evidence="6">
    <location>
        <begin position="90"/>
        <end position="107"/>
    </location>
</feature>
<comment type="similarity">
    <text evidence="2">Belongs to the EamA transporter family.</text>
</comment>
<dbReference type="InterPro" id="IPR000620">
    <property type="entry name" value="EamA_dom"/>
</dbReference>
<organism evidence="8 9">
    <name type="scientific">Pseudoalteromonas aliena</name>
    <dbReference type="NCBI Taxonomy" id="247523"/>
    <lineage>
        <taxon>Bacteria</taxon>
        <taxon>Pseudomonadati</taxon>
        <taxon>Pseudomonadota</taxon>
        <taxon>Gammaproteobacteria</taxon>
        <taxon>Alteromonadales</taxon>
        <taxon>Pseudoalteromonadaceae</taxon>
        <taxon>Pseudoalteromonas</taxon>
    </lineage>
</organism>
<comment type="subcellular location">
    <subcellularLocation>
        <location evidence="1">Membrane</location>
        <topology evidence="1">Multi-pass membrane protein</topology>
    </subcellularLocation>
</comment>
<feature type="domain" description="EamA" evidence="7">
    <location>
        <begin position="8"/>
        <end position="135"/>
    </location>
</feature>
<feature type="transmembrane region" description="Helical" evidence="6">
    <location>
        <begin position="148"/>
        <end position="166"/>
    </location>
</feature>
<feature type="transmembrane region" description="Helical" evidence="6">
    <location>
        <begin position="34"/>
        <end position="52"/>
    </location>
</feature>
<proteinExistence type="inferred from homology"/>
<keyword evidence="4 6" id="KW-1133">Transmembrane helix</keyword>
<dbReference type="Proteomes" id="UP000188243">
    <property type="component" value="Chromosome"/>
</dbReference>
<feature type="transmembrane region" description="Helical" evidence="6">
    <location>
        <begin position="209"/>
        <end position="229"/>
    </location>
</feature>
<dbReference type="SUPFAM" id="SSF103481">
    <property type="entry name" value="Multidrug resistance efflux transporter EmrE"/>
    <property type="match status" value="2"/>
</dbReference>
<evidence type="ECO:0000313" key="8">
    <source>
        <dbReference type="EMBL" id="AQQ00628.1"/>
    </source>
</evidence>
<dbReference type="EMBL" id="CP019628">
    <property type="protein sequence ID" value="AQQ00628.1"/>
    <property type="molecule type" value="Genomic_DNA"/>
</dbReference>
<name>A0A1Q2GZX6_9GAMM</name>
<evidence type="ECO:0000313" key="9">
    <source>
        <dbReference type="Proteomes" id="UP000188243"/>
    </source>
</evidence>
<feature type="transmembrane region" description="Helical" evidence="6">
    <location>
        <begin position="119"/>
        <end position="136"/>
    </location>
</feature>
<evidence type="ECO:0000256" key="5">
    <source>
        <dbReference type="ARBA" id="ARBA00023136"/>
    </source>
</evidence>
<dbReference type="InterPro" id="IPR037185">
    <property type="entry name" value="EmrE-like"/>
</dbReference>
<dbReference type="PANTHER" id="PTHR32322:SF2">
    <property type="entry name" value="EAMA DOMAIN-CONTAINING PROTEIN"/>
    <property type="match status" value="1"/>
</dbReference>
<dbReference type="STRING" id="247523.B0W48_12915"/>
<dbReference type="GO" id="GO:0016020">
    <property type="term" value="C:membrane"/>
    <property type="evidence" value="ECO:0007669"/>
    <property type="project" value="UniProtKB-SubCell"/>
</dbReference>
<feature type="transmembrane region" description="Helical" evidence="6">
    <location>
        <begin position="241"/>
        <end position="259"/>
    </location>
</feature>
<dbReference type="InterPro" id="IPR050638">
    <property type="entry name" value="AA-Vitamin_Transporters"/>
</dbReference>
<dbReference type="AlphaFoldDB" id="A0A1Q2GZX6"/>
<evidence type="ECO:0000256" key="6">
    <source>
        <dbReference type="SAM" id="Phobius"/>
    </source>
</evidence>
<accession>A0A1Q2GZX6</accession>
<keyword evidence="3 6" id="KW-0812">Transmembrane</keyword>